<dbReference type="InterPro" id="IPR027417">
    <property type="entry name" value="P-loop_NTPase"/>
</dbReference>
<dbReference type="InterPro" id="IPR003593">
    <property type="entry name" value="AAA+_ATPase"/>
</dbReference>
<dbReference type="CDD" id="cd00984">
    <property type="entry name" value="DnaB_C"/>
    <property type="match status" value="1"/>
</dbReference>
<dbReference type="NCBIfam" id="TIGR00665">
    <property type="entry name" value="DnaB"/>
    <property type="match status" value="1"/>
</dbReference>
<keyword evidence="4 12" id="KW-0547">Nucleotide-binding</keyword>
<dbReference type="FunFam" id="1.10.860.10:FF:000001">
    <property type="entry name" value="Replicative DNA helicase"/>
    <property type="match status" value="1"/>
</dbReference>
<proteinExistence type="inferred from homology"/>
<evidence type="ECO:0000256" key="11">
    <source>
        <dbReference type="NCBIfam" id="TIGR00665"/>
    </source>
</evidence>
<evidence type="ECO:0000256" key="5">
    <source>
        <dbReference type="ARBA" id="ARBA00022801"/>
    </source>
</evidence>
<evidence type="ECO:0000256" key="12">
    <source>
        <dbReference type="RuleBase" id="RU362085"/>
    </source>
</evidence>
<feature type="domain" description="SF4 helicase" evidence="13">
    <location>
        <begin position="178"/>
        <end position="439"/>
    </location>
</feature>
<evidence type="ECO:0000256" key="6">
    <source>
        <dbReference type="ARBA" id="ARBA00022806"/>
    </source>
</evidence>
<evidence type="ECO:0000256" key="4">
    <source>
        <dbReference type="ARBA" id="ARBA00022741"/>
    </source>
</evidence>
<keyword evidence="9" id="KW-0413">Isomerase</keyword>
<evidence type="ECO:0000313" key="14">
    <source>
        <dbReference type="EMBL" id="QUL97869.1"/>
    </source>
</evidence>
<keyword evidence="5 12" id="KW-0378">Hydrolase</keyword>
<organism evidence="14">
    <name type="scientific">Candidatus Fermentithermobacillus carboniphilus</name>
    <dbReference type="NCBI Taxonomy" id="3085328"/>
    <lineage>
        <taxon>Bacteria</taxon>
        <taxon>Bacillati</taxon>
        <taxon>Bacillota</taxon>
        <taxon>Candidatus Fermentithermobacillia</taxon>
        <taxon>Candidatus Fermentithermobacillales</taxon>
        <taxon>Candidatus Fermentithermobacillaceae</taxon>
        <taxon>Candidatus Fermentithermobacillus</taxon>
    </lineage>
</organism>
<keyword evidence="7 12" id="KW-0067">ATP-binding</keyword>
<reference evidence="14" key="2">
    <citation type="journal article" date="2023" name="Biology">
        <title>Prokaryotic Life Associated with Coal-Fire Gas Vents Revealed by Metagenomics.</title>
        <authorList>
            <person name="Kadnikov V.V."/>
            <person name="Mardanov A.V."/>
            <person name="Beletsky A.V."/>
            <person name="Karnachuk O.V."/>
            <person name="Ravin N.V."/>
        </authorList>
    </citation>
    <scope>NUCLEOTIDE SEQUENCE</scope>
    <source>
        <strain evidence="14">Bu02</strain>
    </source>
</reference>
<evidence type="ECO:0000256" key="9">
    <source>
        <dbReference type="ARBA" id="ARBA00023235"/>
    </source>
</evidence>
<dbReference type="InterPro" id="IPR036185">
    <property type="entry name" value="DNA_heli_DnaB-like_N_sf"/>
</dbReference>
<keyword evidence="8 12" id="KW-0238">DNA-binding</keyword>
<evidence type="ECO:0000256" key="3">
    <source>
        <dbReference type="ARBA" id="ARBA00022705"/>
    </source>
</evidence>
<reference evidence="14" key="1">
    <citation type="submission" date="2020-10" db="EMBL/GenBank/DDBJ databases">
        <authorList>
            <person name="Kadnikov V."/>
            <person name="Beletsky A.V."/>
            <person name="Mardanov A.V."/>
            <person name="Karnachuk O.V."/>
            <person name="Ravin N.V."/>
        </authorList>
    </citation>
    <scope>NUCLEOTIDE SEQUENCE</scope>
    <source>
        <strain evidence="14">Bu02</strain>
    </source>
</reference>
<dbReference type="EMBL" id="CP062796">
    <property type="protein sequence ID" value="QUL97869.1"/>
    <property type="molecule type" value="Genomic_DNA"/>
</dbReference>
<dbReference type="EC" id="5.6.2.3" evidence="11 12"/>
<dbReference type="GO" id="GO:0006269">
    <property type="term" value="P:DNA replication, synthesis of primer"/>
    <property type="evidence" value="ECO:0007669"/>
    <property type="project" value="UniProtKB-UniRule"/>
</dbReference>
<dbReference type="NCBIfam" id="NF004384">
    <property type="entry name" value="PRK05748.1"/>
    <property type="match status" value="1"/>
</dbReference>
<evidence type="ECO:0000256" key="10">
    <source>
        <dbReference type="ARBA" id="ARBA00048954"/>
    </source>
</evidence>
<dbReference type="SUPFAM" id="SSF52540">
    <property type="entry name" value="P-loop containing nucleoside triphosphate hydrolases"/>
    <property type="match status" value="1"/>
</dbReference>
<dbReference type="SMART" id="SM00382">
    <property type="entry name" value="AAA"/>
    <property type="match status" value="1"/>
</dbReference>
<dbReference type="InterPro" id="IPR016136">
    <property type="entry name" value="DNA_helicase_N/primase_C"/>
</dbReference>
<dbReference type="GO" id="GO:0043139">
    <property type="term" value="F:5'-3' DNA helicase activity"/>
    <property type="evidence" value="ECO:0007669"/>
    <property type="project" value="UniProtKB-EC"/>
</dbReference>
<dbReference type="Pfam" id="PF03796">
    <property type="entry name" value="DnaB_C"/>
    <property type="match status" value="1"/>
</dbReference>
<evidence type="ECO:0000256" key="1">
    <source>
        <dbReference type="ARBA" id="ARBA00008428"/>
    </source>
</evidence>
<dbReference type="PANTHER" id="PTHR30153">
    <property type="entry name" value="REPLICATIVE DNA HELICASE DNAB"/>
    <property type="match status" value="1"/>
</dbReference>
<dbReference type="GO" id="GO:0042802">
    <property type="term" value="F:identical protein binding"/>
    <property type="evidence" value="ECO:0007669"/>
    <property type="project" value="UniProtKB-ARBA"/>
</dbReference>
<dbReference type="Gene3D" id="1.10.860.10">
    <property type="entry name" value="DNAb Helicase, Chain A"/>
    <property type="match status" value="1"/>
</dbReference>
<keyword evidence="2 12" id="KW-0639">Primosome</keyword>
<dbReference type="PROSITE" id="PS51199">
    <property type="entry name" value="SF4_HELICASE"/>
    <property type="match status" value="1"/>
</dbReference>
<dbReference type="InterPro" id="IPR007694">
    <property type="entry name" value="DNA_helicase_DnaB-like_C"/>
</dbReference>
<evidence type="ECO:0000256" key="7">
    <source>
        <dbReference type="ARBA" id="ARBA00022840"/>
    </source>
</evidence>
<dbReference type="InterPro" id="IPR007693">
    <property type="entry name" value="DNA_helicase_DnaB-like_N"/>
</dbReference>
<evidence type="ECO:0000256" key="8">
    <source>
        <dbReference type="ARBA" id="ARBA00023125"/>
    </source>
</evidence>
<dbReference type="PANTHER" id="PTHR30153:SF2">
    <property type="entry name" value="REPLICATIVE DNA HELICASE"/>
    <property type="match status" value="1"/>
</dbReference>
<dbReference type="GO" id="GO:1990077">
    <property type="term" value="C:primosome complex"/>
    <property type="evidence" value="ECO:0007669"/>
    <property type="project" value="UniProtKB-UniRule"/>
</dbReference>
<dbReference type="Gene3D" id="3.40.50.300">
    <property type="entry name" value="P-loop containing nucleotide triphosphate hydrolases"/>
    <property type="match status" value="1"/>
</dbReference>
<dbReference type="InterPro" id="IPR007692">
    <property type="entry name" value="DNA_helicase_DnaB"/>
</dbReference>
<dbReference type="Pfam" id="PF00772">
    <property type="entry name" value="DnaB"/>
    <property type="match status" value="1"/>
</dbReference>
<name>A0AAT9L9Z2_9FIRM</name>
<gene>
    <name evidence="14" type="primary">dnaB</name>
    <name evidence="14" type="ORF">IMF26_07175</name>
</gene>
<evidence type="ECO:0000256" key="2">
    <source>
        <dbReference type="ARBA" id="ARBA00022515"/>
    </source>
</evidence>
<accession>A0AAT9L9Z2</accession>
<comment type="function">
    <text evidence="12">The main replicative DNA helicase, it participates in initiation and elongation during chromosome replication. Travels ahead of the DNA replisome, separating dsDNA into templates for DNA synthesis. A processive ATP-dependent 5'-3' DNA helicase it has DNA-dependent ATPase activity.</text>
</comment>
<dbReference type="FunFam" id="3.40.50.300:FF:000076">
    <property type="entry name" value="Replicative DNA helicase"/>
    <property type="match status" value="1"/>
</dbReference>
<protein>
    <recommendedName>
        <fullName evidence="11 12">Replicative DNA helicase</fullName>
        <ecNumber evidence="11 12">5.6.2.3</ecNumber>
    </recommendedName>
</protein>
<dbReference type="KEGG" id="fcz:IMF26_07175"/>
<sequence>MPDSAERVPPQNIEAEESVIGSMLIEKNAMLTALEILSPEDFYKESHRIIFRRIAEMADKMEAVDLVTLSEKLRAEGELDRVGGMAELARLANFVPTAANVEYYAKIVAEKAVLRRLIAAATEIAASAYSGQGEVDEILDKAEETIFQIAQRRATQSYVPLKDVLVETLEKLEYLASHRGETVGLPSGLGDLDRLTSGFQPSDLIILAARPSVGKTSLGLNIARNVAIKTDLPVVIFSLEMSKEQVAQRLLCSEAAINSQKLRTGFLDEDEWRRLSTALGRLGEAKIFIDDTPSLSVMELRTRCRRVKAEHGLGLVVIDYLQLMRPSRRQENRQQEISEISRSLKGLARELDVPVLAMSQLSRAVEQRQDRRPLLSDLRESGAIEQDADLVMFLYTDAELEQQNSIELIIAKQRNGPTGSFKLFFSREICRFEDLDVVHTP</sequence>
<dbReference type="SUPFAM" id="SSF48024">
    <property type="entry name" value="N-terminal domain of DnaB helicase"/>
    <property type="match status" value="1"/>
</dbReference>
<keyword evidence="6 12" id="KW-0347">Helicase</keyword>
<dbReference type="GO" id="GO:0016787">
    <property type="term" value="F:hydrolase activity"/>
    <property type="evidence" value="ECO:0007669"/>
    <property type="project" value="UniProtKB-KW"/>
</dbReference>
<dbReference type="GO" id="GO:0005524">
    <property type="term" value="F:ATP binding"/>
    <property type="evidence" value="ECO:0007669"/>
    <property type="project" value="UniProtKB-UniRule"/>
</dbReference>
<dbReference type="GO" id="GO:0003677">
    <property type="term" value="F:DNA binding"/>
    <property type="evidence" value="ECO:0007669"/>
    <property type="project" value="UniProtKB-UniRule"/>
</dbReference>
<comment type="similarity">
    <text evidence="1 12">Belongs to the helicase family. DnaB subfamily.</text>
</comment>
<evidence type="ECO:0000259" key="13">
    <source>
        <dbReference type="PROSITE" id="PS51199"/>
    </source>
</evidence>
<dbReference type="AlphaFoldDB" id="A0AAT9L9Z2"/>
<dbReference type="GO" id="GO:0005829">
    <property type="term" value="C:cytosol"/>
    <property type="evidence" value="ECO:0007669"/>
    <property type="project" value="TreeGrafter"/>
</dbReference>
<comment type="catalytic activity">
    <reaction evidence="10 12">
        <text>ATP + H2O = ADP + phosphate + H(+)</text>
        <dbReference type="Rhea" id="RHEA:13065"/>
        <dbReference type="ChEBI" id="CHEBI:15377"/>
        <dbReference type="ChEBI" id="CHEBI:15378"/>
        <dbReference type="ChEBI" id="CHEBI:30616"/>
        <dbReference type="ChEBI" id="CHEBI:43474"/>
        <dbReference type="ChEBI" id="CHEBI:456216"/>
        <dbReference type="EC" id="5.6.2.3"/>
    </reaction>
</comment>
<keyword evidence="3 12" id="KW-0235">DNA replication</keyword>